<dbReference type="AlphaFoldDB" id="A0A9D4E9I6"/>
<proteinExistence type="predicted"/>
<feature type="region of interest" description="Disordered" evidence="1">
    <location>
        <begin position="1"/>
        <end position="38"/>
    </location>
</feature>
<reference evidence="2" key="1">
    <citation type="journal article" date="2019" name="bioRxiv">
        <title>The Genome of the Zebra Mussel, Dreissena polymorpha: A Resource for Invasive Species Research.</title>
        <authorList>
            <person name="McCartney M.A."/>
            <person name="Auch B."/>
            <person name="Kono T."/>
            <person name="Mallez S."/>
            <person name="Zhang Y."/>
            <person name="Obille A."/>
            <person name="Becker A."/>
            <person name="Abrahante J.E."/>
            <person name="Garbe J."/>
            <person name="Badalamenti J.P."/>
            <person name="Herman A."/>
            <person name="Mangelson H."/>
            <person name="Liachko I."/>
            <person name="Sullivan S."/>
            <person name="Sone E.D."/>
            <person name="Koren S."/>
            <person name="Silverstein K.A.T."/>
            <person name="Beckman K.B."/>
            <person name="Gohl D.M."/>
        </authorList>
    </citation>
    <scope>NUCLEOTIDE SEQUENCE</scope>
    <source>
        <strain evidence="2">Duluth1</strain>
        <tissue evidence="2">Whole animal</tissue>
    </source>
</reference>
<gene>
    <name evidence="2" type="ORF">DPMN_177864</name>
</gene>
<evidence type="ECO:0000313" key="2">
    <source>
        <dbReference type="EMBL" id="KAH3776439.1"/>
    </source>
</evidence>
<evidence type="ECO:0000313" key="3">
    <source>
        <dbReference type="Proteomes" id="UP000828390"/>
    </source>
</evidence>
<dbReference type="EMBL" id="JAIWYP010000009">
    <property type="protein sequence ID" value="KAH3776439.1"/>
    <property type="molecule type" value="Genomic_DNA"/>
</dbReference>
<keyword evidence="3" id="KW-1185">Reference proteome</keyword>
<name>A0A9D4E9I6_DREPO</name>
<organism evidence="2 3">
    <name type="scientific">Dreissena polymorpha</name>
    <name type="common">Zebra mussel</name>
    <name type="synonym">Mytilus polymorpha</name>
    <dbReference type="NCBI Taxonomy" id="45954"/>
    <lineage>
        <taxon>Eukaryota</taxon>
        <taxon>Metazoa</taxon>
        <taxon>Spiralia</taxon>
        <taxon>Lophotrochozoa</taxon>
        <taxon>Mollusca</taxon>
        <taxon>Bivalvia</taxon>
        <taxon>Autobranchia</taxon>
        <taxon>Heteroconchia</taxon>
        <taxon>Euheterodonta</taxon>
        <taxon>Imparidentia</taxon>
        <taxon>Neoheterodontei</taxon>
        <taxon>Myida</taxon>
        <taxon>Dreissenoidea</taxon>
        <taxon>Dreissenidae</taxon>
        <taxon>Dreissena</taxon>
    </lineage>
</organism>
<feature type="compositionally biased region" description="Basic and acidic residues" evidence="1">
    <location>
        <begin position="19"/>
        <end position="31"/>
    </location>
</feature>
<protein>
    <submittedName>
        <fullName evidence="2">Uncharacterized protein</fullName>
    </submittedName>
</protein>
<reference evidence="2" key="2">
    <citation type="submission" date="2020-11" db="EMBL/GenBank/DDBJ databases">
        <authorList>
            <person name="McCartney M.A."/>
            <person name="Auch B."/>
            <person name="Kono T."/>
            <person name="Mallez S."/>
            <person name="Becker A."/>
            <person name="Gohl D.M."/>
            <person name="Silverstein K.A.T."/>
            <person name="Koren S."/>
            <person name="Bechman K.B."/>
            <person name="Herman A."/>
            <person name="Abrahante J.E."/>
            <person name="Garbe J."/>
        </authorList>
    </citation>
    <scope>NUCLEOTIDE SEQUENCE</scope>
    <source>
        <strain evidence="2">Duluth1</strain>
        <tissue evidence="2">Whole animal</tissue>
    </source>
</reference>
<sequence>MSVFESLEYTNKPTPSPWKDPKDLAESKPLEGGKSYKSRVPDPTTVLDLSKLPALDPDINKLSLTMPVAYTQISVLYSMLENWELRERRSIGLANQLDLMAATALDMAWELLESVPEEHRALLIHLSRTTQFLSHNSASSMSEMLRFRRECILSRPPNILLEPVVNSLRTAPFTVDSLFGGRIQAAITADCEDQIHASLARNNSSQRQGAFKRPVSKSLAALPAKNAKKNNFFPSCSSILPPAPNRPSFYQNRPSSYKFSGKDSWKRANRSRIRRLSSLQRGQTSALRKYMAPNNFGCVGSFPCYKRPNFSI</sequence>
<accession>A0A9D4E9I6</accession>
<dbReference type="Proteomes" id="UP000828390">
    <property type="component" value="Unassembled WGS sequence"/>
</dbReference>
<comment type="caution">
    <text evidence="2">The sequence shown here is derived from an EMBL/GenBank/DDBJ whole genome shotgun (WGS) entry which is preliminary data.</text>
</comment>
<evidence type="ECO:0000256" key="1">
    <source>
        <dbReference type="SAM" id="MobiDB-lite"/>
    </source>
</evidence>